<evidence type="ECO:0000256" key="6">
    <source>
        <dbReference type="ARBA" id="ARBA00022777"/>
    </source>
</evidence>
<dbReference type="Pfam" id="PF00989">
    <property type="entry name" value="PAS"/>
    <property type="match status" value="1"/>
</dbReference>
<dbReference type="EC" id="2.7.13.3" evidence="2"/>
<dbReference type="NCBIfam" id="TIGR00229">
    <property type="entry name" value="sensory_box"/>
    <property type="match status" value="1"/>
</dbReference>
<keyword evidence="12" id="KW-1185">Reference proteome</keyword>
<dbReference type="Gene3D" id="3.30.450.40">
    <property type="match status" value="1"/>
</dbReference>
<dbReference type="Proteomes" id="UP000729733">
    <property type="component" value="Unassembled WGS sequence"/>
</dbReference>
<accession>A0A964BT09</accession>
<keyword evidence="5" id="KW-0547">Nucleotide-binding</keyword>
<dbReference type="InterPro" id="IPR035965">
    <property type="entry name" value="PAS-like_dom_sf"/>
</dbReference>
<dbReference type="PROSITE" id="PS50113">
    <property type="entry name" value="PAC"/>
    <property type="match status" value="1"/>
</dbReference>
<evidence type="ECO:0000313" key="11">
    <source>
        <dbReference type="EMBL" id="MCC0178177.1"/>
    </source>
</evidence>
<dbReference type="Gene3D" id="3.30.450.20">
    <property type="entry name" value="PAS domain"/>
    <property type="match status" value="1"/>
</dbReference>
<dbReference type="SUPFAM" id="SSF47384">
    <property type="entry name" value="Homodimeric domain of signal transducing histidine kinase"/>
    <property type="match status" value="1"/>
</dbReference>
<gene>
    <name evidence="11" type="ORF">I4641_14435</name>
</gene>
<dbReference type="GO" id="GO:0005524">
    <property type="term" value="F:ATP binding"/>
    <property type="evidence" value="ECO:0007669"/>
    <property type="project" value="UniProtKB-KW"/>
</dbReference>
<dbReference type="GO" id="GO:0006355">
    <property type="term" value="P:regulation of DNA-templated transcription"/>
    <property type="evidence" value="ECO:0007669"/>
    <property type="project" value="InterPro"/>
</dbReference>
<dbReference type="Gene3D" id="1.10.287.130">
    <property type="match status" value="1"/>
</dbReference>
<dbReference type="AlphaFoldDB" id="A0A964BT09"/>
<proteinExistence type="predicted"/>
<dbReference type="InterPro" id="IPR036097">
    <property type="entry name" value="HisK_dim/P_sf"/>
</dbReference>
<keyword evidence="3" id="KW-0597">Phosphoprotein</keyword>
<dbReference type="GO" id="GO:0000155">
    <property type="term" value="F:phosphorelay sensor kinase activity"/>
    <property type="evidence" value="ECO:0007669"/>
    <property type="project" value="InterPro"/>
</dbReference>
<evidence type="ECO:0000256" key="3">
    <source>
        <dbReference type="ARBA" id="ARBA00022553"/>
    </source>
</evidence>
<feature type="domain" description="PAS" evidence="9">
    <location>
        <begin position="127"/>
        <end position="197"/>
    </location>
</feature>
<keyword evidence="6" id="KW-0418">Kinase</keyword>
<keyword evidence="4" id="KW-0808">Transferase</keyword>
<evidence type="ECO:0000256" key="5">
    <source>
        <dbReference type="ARBA" id="ARBA00022741"/>
    </source>
</evidence>
<dbReference type="CDD" id="cd00130">
    <property type="entry name" value="PAS"/>
    <property type="match status" value="1"/>
</dbReference>
<dbReference type="SUPFAM" id="SSF55785">
    <property type="entry name" value="PYP-like sensor domain (PAS domain)"/>
    <property type="match status" value="1"/>
</dbReference>
<keyword evidence="8" id="KW-0902">Two-component regulatory system</keyword>
<feature type="domain" description="PAC" evidence="10">
    <location>
        <begin position="199"/>
        <end position="251"/>
    </location>
</feature>
<dbReference type="InterPro" id="IPR000014">
    <property type="entry name" value="PAS"/>
</dbReference>
<comment type="caution">
    <text evidence="11">The sequence shown here is derived from an EMBL/GenBank/DDBJ whole genome shotgun (WGS) entry which is preliminary data.</text>
</comment>
<reference evidence="11" key="1">
    <citation type="journal article" date="2021" name="Antonie Van Leeuwenhoek">
        <title>Draft genome and description of Waterburya agarophytonicola gen. nov. sp. nov. (Pleurocapsales, Cyanobacteria): a seaweed symbiont.</title>
        <authorList>
            <person name="Bonthond G."/>
            <person name="Shalygin S."/>
            <person name="Bayer T."/>
            <person name="Weinberger F."/>
        </authorList>
    </citation>
    <scope>NUCLEOTIDE SEQUENCE</scope>
    <source>
        <strain evidence="11">KI4</strain>
    </source>
</reference>
<evidence type="ECO:0000313" key="12">
    <source>
        <dbReference type="Proteomes" id="UP000729733"/>
    </source>
</evidence>
<dbReference type="SMART" id="SM00086">
    <property type="entry name" value="PAC"/>
    <property type="match status" value="1"/>
</dbReference>
<dbReference type="PANTHER" id="PTHR43065:SF46">
    <property type="entry name" value="C4-DICARBOXYLATE TRANSPORT SENSOR PROTEIN DCTB"/>
    <property type="match status" value="1"/>
</dbReference>
<dbReference type="InterPro" id="IPR029016">
    <property type="entry name" value="GAF-like_dom_sf"/>
</dbReference>
<dbReference type="InterPro" id="IPR003661">
    <property type="entry name" value="HisK_dim/P_dom"/>
</dbReference>
<organism evidence="11 12">
    <name type="scientific">Waterburya agarophytonicola KI4</name>
    <dbReference type="NCBI Taxonomy" id="2874699"/>
    <lineage>
        <taxon>Bacteria</taxon>
        <taxon>Bacillati</taxon>
        <taxon>Cyanobacteriota</taxon>
        <taxon>Cyanophyceae</taxon>
        <taxon>Pleurocapsales</taxon>
        <taxon>Hyellaceae</taxon>
        <taxon>Waterburya</taxon>
        <taxon>Waterburya agarophytonicola</taxon>
    </lineage>
</organism>
<dbReference type="CDD" id="cd00082">
    <property type="entry name" value="HisKA"/>
    <property type="match status" value="1"/>
</dbReference>
<evidence type="ECO:0000256" key="2">
    <source>
        <dbReference type="ARBA" id="ARBA00012438"/>
    </source>
</evidence>
<evidence type="ECO:0000259" key="10">
    <source>
        <dbReference type="PROSITE" id="PS50113"/>
    </source>
</evidence>
<comment type="catalytic activity">
    <reaction evidence="1">
        <text>ATP + protein L-histidine = ADP + protein N-phospho-L-histidine.</text>
        <dbReference type="EC" id="2.7.13.3"/>
    </reaction>
</comment>
<sequence length="320" mass="35872">MIVTPKSELVQPELDRIQTLAVYDSDRIVSNFEYNLGDGLCGNVIEQGICIYPTAVRETFPQIEPLADIGAESYAGMPIVSESGQPLGLIAVIDRKPLEDISLIEEVLKIFASRATADIERKRAEAKNREQAALLDVATDAIMVRGLDNQLLFWNKGAERLYGWTQSEALNHDATELLYRTSLNRLGEIQQAAREKGEWQGELKQVTKADKEITVESRWTMVRNEAGEPKFYLVVNTDITEQKQLEAQFLRTQRLESLGTLAGGIAHDLNNILAPILGFSKLLPLKLPDVDEQTKGFFDIMQTNAQRGTALLNKKWIMLE</sequence>
<dbReference type="SMART" id="SM00091">
    <property type="entry name" value="PAS"/>
    <property type="match status" value="1"/>
</dbReference>
<dbReference type="InterPro" id="IPR001610">
    <property type="entry name" value="PAC"/>
</dbReference>
<evidence type="ECO:0000256" key="7">
    <source>
        <dbReference type="ARBA" id="ARBA00022840"/>
    </source>
</evidence>
<dbReference type="InterPro" id="IPR013767">
    <property type="entry name" value="PAS_fold"/>
</dbReference>
<dbReference type="Pfam" id="PF00512">
    <property type="entry name" value="HisKA"/>
    <property type="match status" value="1"/>
</dbReference>
<evidence type="ECO:0000256" key="8">
    <source>
        <dbReference type="ARBA" id="ARBA00023012"/>
    </source>
</evidence>
<dbReference type="PANTHER" id="PTHR43065">
    <property type="entry name" value="SENSOR HISTIDINE KINASE"/>
    <property type="match status" value="1"/>
</dbReference>
<protein>
    <recommendedName>
        <fullName evidence="2">histidine kinase</fullName>
        <ecNumber evidence="2">2.7.13.3</ecNumber>
    </recommendedName>
</protein>
<dbReference type="PROSITE" id="PS50112">
    <property type="entry name" value="PAS"/>
    <property type="match status" value="1"/>
</dbReference>
<dbReference type="SUPFAM" id="SSF55781">
    <property type="entry name" value="GAF domain-like"/>
    <property type="match status" value="1"/>
</dbReference>
<dbReference type="InterPro" id="IPR000700">
    <property type="entry name" value="PAS-assoc_C"/>
</dbReference>
<dbReference type="EMBL" id="JADWDC010000036">
    <property type="protein sequence ID" value="MCC0178177.1"/>
    <property type="molecule type" value="Genomic_DNA"/>
</dbReference>
<name>A0A964BT09_9CYAN</name>
<dbReference type="RefSeq" id="WP_229641244.1">
    <property type="nucleotide sequence ID" value="NZ_JADWDC010000036.1"/>
</dbReference>
<keyword evidence="7" id="KW-0067">ATP-binding</keyword>
<evidence type="ECO:0000256" key="4">
    <source>
        <dbReference type="ARBA" id="ARBA00022679"/>
    </source>
</evidence>
<evidence type="ECO:0000256" key="1">
    <source>
        <dbReference type="ARBA" id="ARBA00000085"/>
    </source>
</evidence>
<evidence type="ECO:0000259" key="9">
    <source>
        <dbReference type="PROSITE" id="PS50112"/>
    </source>
</evidence>